<protein>
    <recommendedName>
        <fullName evidence="9">Type II secretion system protein GspG C-terminal domain-containing protein</fullName>
    </recommendedName>
</protein>
<sequence>MSERLRLVRLKDESGFTLVEMMVVLVIMGILAAIAIGGHINLRNNAREASVKANMHTLQIMVEEYCTAHDGNYAADTYTFTVESPRNFSNPFSGGNALGNYDSLTEGEVGYDHDTYGSGVYRIRGAGRGGTLLALTLTTGT</sequence>
<evidence type="ECO:0000256" key="5">
    <source>
        <dbReference type="ARBA" id="ARBA00023136"/>
    </source>
</evidence>
<keyword evidence="5 6" id="KW-0472">Membrane</keyword>
<dbReference type="AlphaFoldDB" id="A0A0S7WQ04"/>
<accession>A0A0S7WQ04</accession>
<comment type="caution">
    <text evidence="7">The sequence shown here is derived from an EMBL/GenBank/DDBJ whole genome shotgun (WGS) entry which is preliminary data.</text>
</comment>
<dbReference type="PROSITE" id="PS00409">
    <property type="entry name" value="PROKAR_NTER_METHYL"/>
    <property type="match status" value="1"/>
</dbReference>
<dbReference type="InterPro" id="IPR012902">
    <property type="entry name" value="N_methyl_site"/>
</dbReference>
<evidence type="ECO:0000256" key="2">
    <source>
        <dbReference type="ARBA" id="ARBA00022481"/>
    </source>
</evidence>
<gene>
    <name evidence="7" type="ORF">AMJ39_08285</name>
</gene>
<reference evidence="7 8" key="1">
    <citation type="journal article" date="2015" name="Microbiome">
        <title>Genomic resolution of linkages in carbon, nitrogen, and sulfur cycling among widespread estuary sediment bacteria.</title>
        <authorList>
            <person name="Baker B.J."/>
            <person name="Lazar C.S."/>
            <person name="Teske A.P."/>
            <person name="Dick G.J."/>
        </authorList>
    </citation>
    <scope>NUCLEOTIDE SEQUENCE [LARGE SCALE GENOMIC DNA]</scope>
    <source>
        <strain evidence="7">DG_24</strain>
    </source>
</reference>
<feature type="transmembrane region" description="Helical" evidence="6">
    <location>
        <begin position="21"/>
        <end position="42"/>
    </location>
</feature>
<name>A0A0S7WQ04_UNCT6</name>
<keyword evidence="2" id="KW-0488">Methylation</keyword>
<comment type="subcellular location">
    <subcellularLocation>
        <location evidence="1">Membrane</location>
        <topology evidence="1">Single-pass membrane protein</topology>
    </subcellularLocation>
</comment>
<evidence type="ECO:0000256" key="1">
    <source>
        <dbReference type="ARBA" id="ARBA00004167"/>
    </source>
</evidence>
<dbReference type="Pfam" id="PF07963">
    <property type="entry name" value="N_methyl"/>
    <property type="match status" value="1"/>
</dbReference>
<dbReference type="SUPFAM" id="SSF54523">
    <property type="entry name" value="Pili subunits"/>
    <property type="match status" value="1"/>
</dbReference>
<organism evidence="7 8">
    <name type="scientific">candidate division TA06 bacterium DG_24</name>
    <dbReference type="NCBI Taxonomy" id="1703770"/>
    <lineage>
        <taxon>Bacteria</taxon>
        <taxon>Bacteria division TA06</taxon>
    </lineage>
</organism>
<dbReference type="STRING" id="1703770.AMJ39_08285"/>
<dbReference type="Proteomes" id="UP000052008">
    <property type="component" value="Unassembled WGS sequence"/>
</dbReference>
<evidence type="ECO:0000313" key="7">
    <source>
        <dbReference type="EMBL" id="KPJ52254.1"/>
    </source>
</evidence>
<dbReference type="PANTHER" id="PTHR30093:SF44">
    <property type="entry name" value="TYPE II SECRETION SYSTEM CORE PROTEIN G"/>
    <property type="match status" value="1"/>
</dbReference>
<keyword evidence="3 6" id="KW-0812">Transmembrane</keyword>
<keyword evidence="4 6" id="KW-1133">Transmembrane helix</keyword>
<dbReference type="EMBL" id="LIZS01000068">
    <property type="protein sequence ID" value="KPJ52254.1"/>
    <property type="molecule type" value="Genomic_DNA"/>
</dbReference>
<evidence type="ECO:0000256" key="4">
    <source>
        <dbReference type="ARBA" id="ARBA00022989"/>
    </source>
</evidence>
<dbReference type="InterPro" id="IPR045584">
    <property type="entry name" value="Pilin-like"/>
</dbReference>
<evidence type="ECO:0000256" key="3">
    <source>
        <dbReference type="ARBA" id="ARBA00022692"/>
    </source>
</evidence>
<dbReference type="PANTHER" id="PTHR30093">
    <property type="entry name" value="GENERAL SECRETION PATHWAY PROTEIN G"/>
    <property type="match status" value="1"/>
</dbReference>
<evidence type="ECO:0000313" key="8">
    <source>
        <dbReference type="Proteomes" id="UP000052008"/>
    </source>
</evidence>
<dbReference type="NCBIfam" id="TIGR02532">
    <property type="entry name" value="IV_pilin_GFxxxE"/>
    <property type="match status" value="1"/>
</dbReference>
<proteinExistence type="predicted"/>
<dbReference type="Gene3D" id="3.30.700.10">
    <property type="entry name" value="Glycoprotein, Type 4 Pilin"/>
    <property type="match status" value="1"/>
</dbReference>
<dbReference type="GO" id="GO:0016020">
    <property type="term" value="C:membrane"/>
    <property type="evidence" value="ECO:0007669"/>
    <property type="project" value="UniProtKB-SubCell"/>
</dbReference>
<evidence type="ECO:0000256" key="6">
    <source>
        <dbReference type="SAM" id="Phobius"/>
    </source>
</evidence>
<evidence type="ECO:0008006" key="9">
    <source>
        <dbReference type="Google" id="ProtNLM"/>
    </source>
</evidence>